<sequence length="614" mass="68691">MFTSIWGLGRKRNLNAGAGTKPKTSEKPKEKKGLGSKGKGDAMTTLPTQRVSSQDTERISAFKSLLTGLPTTSSVPASLATIGVNICLALFSLDFVFRGLILYPTENLSFSRVGHVSSTSARIFVREPNKNLPIRVSYQEIDGLGDGRPMKAGTLYSLDDTSDYTSPISISGLKPSTKYRYSLSNNQSGVFYTAPQPGSPGSKQLRFISSSCIKPNFPYRPFSHPFRIHGVDILTSTLEKLGSSLRPAFMLFLGDFIYIDVPWRFGSSVKHYRDEYRRVYSSPSWHVSPDSPANIPWIHTLDDHEIANDWASGNITAPYPAAADPYLHYHVSVNPPIPRNPHAIASNTTYFSFTHGPASFFLLDTRTYRSRPLNENSTMLGSAQLQSLLEYILYPEPEGVKWKFITSSVPFTKNWHIGTPDTWGGFLNERHELLSAMWRAERDLGVRVVLLSGDRHEFAATRFPDPILASTSTPESFSGPGTGIHEFCAGPLSQFYLPVRTYSQEDIEDIAIKYVPDGNSKFGSISIATDKVNGEEVSRMNYSLYVDGKEVWRYSLVTPLVKKRRPLPPGELEMDIVDSWASRFEGWTLHAREKLGLVWRVIETCWDEMIKIGR</sequence>
<gene>
    <name evidence="1" type="ORF">LOY88_000775</name>
</gene>
<reference evidence="1" key="1">
    <citation type="journal article" date="2022" name="bioRxiv">
        <title>Population genetic analysis of Ophidiomyces ophidiicola, the causative agent of snake fungal disease, indicates recent introductions to the USA.</title>
        <authorList>
            <person name="Ladner J.T."/>
            <person name="Palmer J.M."/>
            <person name="Ettinger C.L."/>
            <person name="Stajich J.E."/>
            <person name="Farrell T.M."/>
            <person name="Glorioso B.M."/>
            <person name="Lawson B."/>
            <person name="Price S.J."/>
            <person name="Stengle A.G."/>
            <person name="Grear D.A."/>
            <person name="Lorch J.M."/>
        </authorList>
    </citation>
    <scope>NUCLEOTIDE SEQUENCE</scope>
    <source>
        <strain evidence="1">NWHC 24266-5</strain>
    </source>
</reference>
<evidence type="ECO:0000313" key="1">
    <source>
        <dbReference type="EMBL" id="KAI2392119.1"/>
    </source>
</evidence>
<organism evidence="1">
    <name type="scientific">Ophidiomyces ophidiicola</name>
    <dbReference type="NCBI Taxonomy" id="1387563"/>
    <lineage>
        <taxon>Eukaryota</taxon>
        <taxon>Fungi</taxon>
        <taxon>Dikarya</taxon>
        <taxon>Ascomycota</taxon>
        <taxon>Pezizomycotina</taxon>
        <taxon>Eurotiomycetes</taxon>
        <taxon>Eurotiomycetidae</taxon>
        <taxon>Onygenales</taxon>
        <taxon>Onygenaceae</taxon>
        <taxon>Ophidiomyces</taxon>
    </lineage>
</organism>
<accession>A0ACB8V466</accession>
<name>A0ACB8V466_9EURO</name>
<comment type="caution">
    <text evidence="1">The sequence shown here is derived from an EMBL/GenBank/DDBJ whole genome shotgun (WGS) entry which is preliminary data.</text>
</comment>
<dbReference type="EMBL" id="JALBCA010000008">
    <property type="protein sequence ID" value="KAI2392119.1"/>
    <property type="molecule type" value="Genomic_DNA"/>
</dbReference>
<protein>
    <submittedName>
        <fullName evidence="1">Uncharacterized protein</fullName>
    </submittedName>
</protein>
<proteinExistence type="predicted"/>